<proteinExistence type="predicted"/>
<protein>
    <submittedName>
        <fullName evidence="1">Uncharacterized protein</fullName>
    </submittedName>
</protein>
<dbReference type="Pfam" id="PF13489">
    <property type="entry name" value="Methyltransf_23"/>
    <property type="match status" value="1"/>
</dbReference>
<dbReference type="EMBL" id="MHIH01000048">
    <property type="protein sequence ID" value="OGY47200.1"/>
    <property type="molecule type" value="Genomic_DNA"/>
</dbReference>
<reference evidence="1 2" key="1">
    <citation type="journal article" date="2016" name="Nat. Commun.">
        <title>Thousands of microbial genomes shed light on interconnected biogeochemical processes in an aquifer system.</title>
        <authorList>
            <person name="Anantharaman K."/>
            <person name="Brown C.T."/>
            <person name="Hug L.A."/>
            <person name="Sharon I."/>
            <person name="Castelle C.J."/>
            <person name="Probst A.J."/>
            <person name="Thomas B.C."/>
            <person name="Singh A."/>
            <person name="Wilkins M.J."/>
            <person name="Karaoz U."/>
            <person name="Brodie E.L."/>
            <person name="Williams K.H."/>
            <person name="Hubbard S.S."/>
            <person name="Banfield J.F."/>
        </authorList>
    </citation>
    <scope>NUCLEOTIDE SEQUENCE [LARGE SCALE GENOMIC DNA]</scope>
</reference>
<sequence>MNIPYRKFEDYLPVDTSKMRPKDSYKDLIKRRAFATEGLVEKYGKIPEDMIHYRPCPNCRSEKNVPELEKDYLKVVKCANCGLVFVNPVFSENFYDQMYASEIQQEIIKKLHEDSHEYRKERFGKERIKLMSRFVKGPKISYLDIGASSGYTVEAAAEVGWDAIGTELNPSAVKFAQVRGVNVIEGGLDHVDIKDKKFDVISLFDVLEHILEPMELLQAVLNNLADDGILVLYLPNYTSASVMLLGLDSHTIRPTHHLTYFTPETIISFLDSAGMNVEYMITEGLDIADYIWRKEALDNKDMSALKEIQDKLQFFVNAGGYGLNLRVIARKK</sequence>
<dbReference type="AlphaFoldDB" id="A0A1G1Y628"/>
<gene>
    <name evidence="1" type="ORF">A3J62_02425</name>
</gene>
<evidence type="ECO:0000313" key="2">
    <source>
        <dbReference type="Proteomes" id="UP000178747"/>
    </source>
</evidence>
<accession>A0A1G1Y628</accession>
<dbReference type="SUPFAM" id="SSF53335">
    <property type="entry name" value="S-adenosyl-L-methionine-dependent methyltransferases"/>
    <property type="match status" value="1"/>
</dbReference>
<evidence type="ECO:0000313" key="1">
    <source>
        <dbReference type="EMBL" id="OGY47200.1"/>
    </source>
</evidence>
<dbReference type="PANTHER" id="PTHR43861">
    <property type="entry name" value="TRANS-ACONITATE 2-METHYLTRANSFERASE-RELATED"/>
    <property type="match status" value="1"/>
</dbReference>
<comment type="caution">
    <text evidence="1">The sequence shown here is derived from an EMBL/GenBank/DDBJ whole genome shotgun (WGS) entry which is preliminary data.</text>
</comment>
<dbReference type="InterPro" id="IPR029063">
    <property type="entry name" value="SAM-dependent_MTases_sf"/>
</dbReference>
<dbReference type="Proteomes" id="UP000178747">
    <property type="component" value="Unassembled WGS sequence"/>
</dbReference>
<name>A0A1G1Y628_9BACT</name>
<dbReference type="Gene3D" id="3.40.50.150">
    <property type="entry name" value="Vaccinia Virus protein VP39"/>
    <property type="match status" value="1"/>
</dbReference>
<dbReference type="PANTHER" id="PTHR43861:SF6">
    <property type="entry name" value="METHYLTRANSFERASE TYPE 11"/>
    <property type="match status" value="1"/>
</dbReference>
<organism evidence="1 2">
    <name type="scientific">Candidatus Buchananbacteria bacterium RIFCSPHIGHO2_02_FULL_38_8</name>
    <dbReference type="NCBI Taxonomy" id="1797538"/>
    <lineage>
        <taxon>Bacteria</taxon>
        <taxon>Candidatus Buchananiibacteriota</taxon>
    </lineage>
</organism>
<dbReference type="CDD" id="cd02440">
    <property type="entry name" value="AdoMet_MTases"/>
    <property type="match status" value="1"/>
</dbReference>